<dbReference type="InterPro" id="IPR053824">
    <property type="entry name" value="DUF7010"/>
</dbReference>
<feature type="transmembrane region" description="Helical" evidence="1">
    <location>
        <begin position="45"/>
        <end position="66"/>
    </location>
</feature>
<evidence type="ECO:0000256" key="1">
    <source>
        <dbReference type="SAM" id="Phobius"/>
    </source>
</evidence>
<dbReference type="AlphaFoldDB" id="A0A1I0DJW3"/>
<reference evidence="3" key="1">
    <citation type="submission" date="2016-10" db="EMBL/GenBank/DDBJ databases">
        <authorList>
            <person name="Varghese N."/>
            <person name="Submissions S."/>
        </authorList>
    </citation>
    <scope>NUCLEOTIDE SEQUENCE [LARGE SCALE GENOMIC DNA]</scope>
    <source>
        <strain evidence="3">CGMCC 1.3566</strain>
    </source>
</reference>
<dbReference type="Pfam" id="PF22765">
    <property type="entry name" value="DUF7010"/>
    <property type="match status" value="1"/>
</dbReference>
<organism evidence="2 3">
    <name type="scientific">Salinibacillus kushneri</name>
    <dbReference type="NCBI Taxonomy" id="237682"/>
    <lineage>
        <taxon>Bacteria</taxon>
        <taxon>Bacillati</taxon>
        <taxon>Bacillota</taxon>
        <taxon>Bacilli</taxon>
        <taxon>Bacillales</taxon>
        <taxon>Bacillaceae</taxon>
        <taxon>Salinibacillus</taxon>
    </lineage>
</organism>
<dbReference type="OrthoDB" id="3242785at2"/>
<protein>
    <submittedName>
        <fullName evidence="2">Uncharacterized protein</fullName>
    </submittedName>
</protein>
<proteinExistence type="predicted"/>
<feature type="transmembrane region" description="Helical" evidence="1">
    <location>
        <begin position="20"/>
        <end position="39"/>
    </location>
</feature>
<dbReference type="STRING" id="237682.SAMN05421676_10425"/>
<keyword evidence="1" id="KW-1133">Transmembrane helix</keyword>
<feature type="transmembrane region" description="Helical" evidence="1">
    <location>
        <begin position="106"/>
        <end position="124"/>
    </location>
</feature>
<keyword evidence="1" id="KW-0812">Transmembrane</keyword>
<sequence length="186" mass="21389">MNILAMRTALSIKAKNGVAFLFAASILWSLITVVFLLPIDLYSKNIYLLWSTGAMFPLALLFSKLFKAEWKSDDSPIGLLGLYLNLAQLMYFPIVIWAMVQSPSHMILFFAIVTGAHFFPYGWFYHAKAYFIMSPIISISILMIGWNLPLKHLWLIASMMVVFLIILSIWLYMDYKNKKSCSNQLR</sequence>
<feature type="transmembrane region" description="Helical" evidence="1">
    <location>
        <begin position="154"/>
        <end position="173"/>
    </location>
</feature>
<dbReference type="Proteomes" id="UP000199095">
    <property type="component" value="Unassembled WGS sequence"/>
</dbReference>
<keyword evidence="3" id="KW-1185">Reference proteome</keyword>
<feature type="transmembrane region" description="Helical" evidence="1">
    <location>
        <begin position="78"/>
        <end position="100"/>
    </location>
</feature>
<evidence type="ECO:0000313" key="2">
    <source>
        <dbReference type="EMBL" id="SET31933.1"/>
    </source>
</evidence>
<feature type="transmembrane region" description="Helical" evidence="1">
    <location>
        <begin position="129"/>
        <end position="148"/>
    </location>
</feature>
<keyword evidence="1" id="KW-0472">Membrane</keyword>
<dbReference type="RefSeq" id="WP_093133256.1">
    <property type="nucleotide sequence ID" value="NZ_FOHJ01000004.1"/>
</dbReference>
<name>A0A1I0DJW3_9BACI</name>
<evidence type="ECO:0000313" key="3">
    <source>
        <dbReference type="Proteomes" id="UP000199095"/>
    </source>
</evidence>
<dbReference type="EMBL" id="FOHJ01000004">
    <property type="protein sequence ID" value="SET31933.1"/>
    <property type="molecule type" value="Genomic_DNA"/>
</dbReference>
<accession>A0A1I0DJW3</accession>
<gene>
    <name evidence="2" type="ORF">SAMN05421676_10425</name>
</gene>